<proteinExistence type="predicted"/>
<dbReference type="Gene3D" id="3.10.180.10">
    <property type="entry name" value="2,3-Dihydroxybiphenyl 1,2-Dioxygenase, domain 1"/>
    <property type="match status" value="1"/>
</dbReference>
<dbReference type="InterPro" id="IPR029068">
    <property type="entry name" value="Glyas_Bleomycin-R_OHBP_Dase"/>
</dbReference>
<evidence type="ECO:0000313" key="3">
    <source>
        <dbReference type="Proteomes" id="UP000231637"/>
    </source>
</evidence>
<keyword evidence="2" id="KW-0223">Dioxygenase</keyword>
<dbReference type="AlphaFoldDB" id="A0A2K8L6R9"/>
<dbReference type="KEGG" id="mfn:Ga0123462_2191"/>
<dbReference type="PANTHER" id="PTHR21366:SF22">
    <property type="entry name" value="VOC DOMAIN-CONTAINING PROTEIN"/>
    <property type="match status" value="1"/>
</dbReference>
<dbReference type="PANTHER" id="PTHR21366">
    <property type="entry name" value="GLYOXALASE FAMILY PROTEIN"/>
    <property type="match status" value="1"/>
</dbReference>
<reference evidence="2 3" key="1">
    <citation type="submission" date="2016-12" db="EMBL/GenBank/DDBJ databases">
        <title>Isolation and genomic insights into novel planktonic Zetaproteobacteria from stratified waters of the Chesapeake Bay.</title>
        <authorList>
            <person name="McAllister S.M."/>
            <person name="Kato S."/>
            <person name="Chan C.S."/>
            <person name="Chiu B.K."/>
            <person name="Field E.K."/>
        </authorList>
    </citation>
    <scope>NUCLEOTIDE SEQUENCE [LARGE SCALE GENOMIC DNA]</scope>
    <source>
        <strain evidence="2 3">CP-8</strain>
    </source>
</reference>
<dbReference type="EMBL" id="CP018800">
    <property type="protein sequence ID" value="ATX83025.1"/>
    <property type="molecule type" value="Genomic_DNA"/>
</dbReference>
<organism evidence="2 3">
    <name type="scientific">Mariprofundus ferrinatatus</name>
    <dbReference type="NCBI Taxonomy" id="1921087"/>
    <lineage>
        <taxon>Bacteria</taxon>
        <taxon>Pseudomonadati</taxon>
        <taxon>Pseudomonadota</taxon>
        <taxon>Candidatius Mariprofundia</taxon>
        <taxon>Mariprofundales</taxon>
        <taxon>Mariprofundaceae</taxon>
        <taxon>Mariprofundus</taxon>
    </lineage>
</organism>
<evidence type="ECO:0000259" key="1">
    <source>
        <dbReference type="PROSITE" id="PS51819"/>
    </source>
</evidence>
<dbReference type="InterPro" id="IPR050383">
    <property type="entry name" value="GlyoxalaseI/FosfomycinResist"/>
</dbReference>
<name>A0A2K8L6R9_9PROT</name>
<dbReference type="Pfam" id="PF00903">
    <property type="entry name" value="Glyoxalase"/>
    <property type="match status" value="1"/>
</dbReference>
<dbReference type="InterPro" id="IPR004360">
    <property type="entry name" value="Glyas_Fos-R_dOase_dom"/>
</dbReference>
<dbReference type="SUPFAM" id="SSF54593">
    <property type="entry name" value="Glyoxalase/Bleomycin resistance protein/Dihydroxybiphenyl dioxygenase"/>
    <property type="match status" value="1"/>
</dbReference>
<keyword evidence="2" id="KW-0560">Oxidoreductase</keyword>
<protein>
    <submittedName>
        <fullName evidence="2">Catechol 2,3-dioxygenase</fullName>
    </submittedName>
</protein>
<dbReference type="CDD" id="cd07245">
    <property type="entry name" value="VOC_like"/>
    <property type="match status" value="1"/>
</dbReference>
<evidence type="ECO:0000313" key="2">
    <source>
        <dbReference type="EMBL" id="ATX83025.1"/>
    </source>
</evidence>
<feature type="domain" description="VOC" evidence="1">
    <location>
        <begin position="25"/>
        <end position="141"/>
    </location>
</feature>
<dbReference type="Proteomes" id="UP000231637">
    <property type="component" value="Chromosome"/>
</dbReference>
<gene>
    <name evidence="2" type="ORF">Ga0123462_2191</name>
</gene>
<accession>A0A2K8L6R9</accession>
<keyword evidence="3" id="KW-1185">Reference proteome</keyword>
<dbReference type="PROSITE" id="PS51819">
    <property type="entry name" value="VOC"/>
    <property type="match status" value="1"/>
</dbReference>
<sequence length="141" mass="15274">MVIRPVCVALHGSGATSNAGHESMKIMHAGLIVAELERSASFYEGILGLKRIERPDLGFDGLWYGLDGGQQIHLMLLDNPYAGCDKSEHGGRDNHLAMQVDNFTEIEGRLSAAGVTYTLSRSGRQALFCRDPDGNTIELTA</sequence>
<dbReference type="InterPro" id="IPR037523">
    <property type="entry name" value="VOC_core"/>
</dbReference>
<dbReference type="GO" id="GO:0051213">
    <property type="term" value="F:dioxygenase activity"/>
    <property type="evidence" value="ECO:0007669"/>
    <property type="project" value="UniProtKB-KW"/>
</dbReference>